<name>A0ABW4QS51_9BACT</name>
<dbReference type="SUPFAM" id="SSF56935">
    <property type="entry name" value="Porins"/>
    <property type="match status" value="1"/>
</dbReference>
<evidence type="ECO:0000313" key="9">
    <source>
        <dbReference type="EMBL" id="MFD1872051.1"/>
    </source>
</evidence>
<dbReference type="InterPro" id="IPR039426">
    <property type="entry name" value="TonB-dep_rcpt-like"/>
</dbReference>
<dbReference type="EMBL" id="JBHUFD010000002">
    <property type="protein sequence ID" value="MFD1872051.1"/>
    <property type="molecule type" value="Genomic_DNA"/>
</dbReference>
<evidence type="ECO:0000256" key="6">
    <source>
        <dbReference type="ARBA" id="ARBA00023237"/>
    </source>
</evidence>
<feature type="domain" description="TonB-dependent receptor plug" evidence="8">
    <location>
        <begin position="140"/>
        <end position="247"/>
    </location>
</feature>
<proteinExistence type="inferred from homology"/>
<comment type="subcellular location">
    <subcellularLocation>
        <location evidence="1 7">Cell outer membrane</location>
        <topology evidence="1 7">Multi-pass membrane protein</topology>
    </subcellularLocation>
</comment>
<evidence type="ECO:0000256" key="7">
    <source>
        <dbReference type="PROSITE-ProRule" id="PRU01360"/>
    </source>
</evidence>
<keyword evidence="4 7" id="KW-0812">Transmembrane</keyword>
<comment type="similarity">
    <text evidence="7">Belongs to the TonB-dependent receptor family.</text>
</comment>
<dbReference type="Proteomes" id="UP001597197">
    <property type="component" value="Unassembled WGS sequence"/>
</dbReference>
<keyword evidence="3 7" id="KW-1134">Transmembrane beta strand</keyword>
<evidence type="ECO:0000256" key="3">
    <source>
        <dbReference type="ARBA" id="ARBA00022452"/>
    </source>
</evidence>
<dbReference type="InterPro" id="IPR036942">
    <property type="entry name" value="Beta-barrel_TonB_sf"/>
</dbReference>
<dbReference type="NCBIfam" id="TIGR04057">
    <property type="entry name" value="SusC_RagA_signa"/>
    <property type="match status" value="1"/>
</dbReference>
<comment type="caution">
    <text evidence="9">The sequence shown here is derived from an EMBL/GenBank/DDBJ whole genome shotgun (WGS) entry which is preliminary data.</text>
</comment>
<dbReference type="Pfam" id="PF13715">
    <property type="entry name" value="CarbopepD_reg_2"/>
    <property type="match status" value="1"/>
</dbReference>
<organism evidence="9 10">
    <name type="scientific">Hymenobacter bucti</name>
    <dbReference type="NCBI Taxonomy" id="1844114"/>
    <lineage>
        <taxon>Bacteria</taxon>
        <taxon>Pseudomonadati</taxon>
        <taxon>Bacteroidota</taxon>
        <taxon>Cytophagia</taxon>
        <taxon>Cytophagales</taxon>
        <taxon>Hymenobacteraceae</taxon>
        <taxon>Hymenobacter</taxon>
    </lineage>
</organism>
<dbReference type="NCBIfam" id="TIGR04056">
    <property type="entry name" value="OMP_RagA_SusC"/>
    <property type="match status" value="1"/>
</dbReference>
<keyword evidence="6 7" id="KW-0998">Cell outer membrane</keyword>
<evidence type="ECO:0000313" key="10">
    <source>
        <dbReference type="Proteomes" id="UP001597197"/>
    </source>
</evidence>
<dbReference type="InterPro" id="IPR008969">
    <property type="entry name" value="CarboxyPept-like_regulatory"/>
</dbReference>
<gene>
    <name evidence="9" type="ORF">ACFSDX_06420</name>
</gene>
<evidence type="ECO:0000256" key="2">
    <source>
        <dbReference type="ARBA" id="ARBA00022448"/>
    </source>
</evidence>
<dbReference type="Pfam" id="PF07715">
    <property type="entry name" value="Plug"/>
    <property type="match status" value="1"/>
</dbReference>
<evidence type="ECO:0000256" key="1">
    <source>
        <dbReference type="ARBA" id="ARBA00004571"/>
    </source>
</evidence>
<dbReference type="RefSeq" id="WP_382312417.1">
    <property type="nucleotide sequence ID" value="NZ_JBHUFD010000002.1"/>
</dbReference>
<dbReference type="InterPro" id="IPR023997">
    <property type="entry name" value="TonB-dep_OMP_SusC/RagA_CS"/>
</dbReference>
<dbReference type="SUPFAM" id="SSF49464">
    <property type="entry name" value="Carboxypeptidase regulatory domain-like"/>
    <property type="match status" value="1"/>
</dbReference>
<dbReference type="Gene3D" id="2.40.170.20">
    <property type="entry name" value="TonB-dependent receptor, beta-barrel domain"/>
    <property type="match status" value="1"/>
</dbReference>
<dbReference type="InterPro" id="IPR012910">
    <property type="entry name" value="Plug_dom"/>
</dbReference>
<dbReference type="Gene3D" id="2.170.130.10">
    <property type="entry name" value="TonB-dependent receptor, plug domain"/>
    <property type="match status" value="1"/>
</dbReference>
<dbReference type="PROSITE" id="PS52016">
    <property type="entry name" value="TONB_DEPENDENT_REC_3"/>
    <property type="match status" value="1"/>
</dbReference>
<dbReference type="InterPro" id="IPR023996">
    <property type="entry name" value="TonB-dep_OMP_SusC/RagA"/>
</dbReference>
<evidence type="ECO:0000259" key="8">
    <source>
        <dbReference type="Pfam" id="PF07715"/>
    </source>
</evidence>
<dbReference type="PROSITE" id="PS00018">
    <property type="entry name" value="EF_HAND_1"/>
    <property type="match status" value="1"/>
</dbReference>
<reference evidence="10" key="1">
    <citation type="journal article" date="2019" name="Int. J. Syst. Evol. Microbiol.">
        <title>The Global Catalogue of Microorganisms (GCM) 10K type strain sequencing project: providing services to taxonomists for standard genome sequencing and annotation.</title>
        <authorList>
            <consortium name="The Broad Institute Genomics Platform"/>
            <consortium name="The Broad Institute Genome Sequencing Center for Infectious Disease"/>
            <person name="Wu L."/>
            <person name="Ma J."/>
        </authorList>
    </citation>
    <scope>NUCLEOTIDE SEQUENCE [LARGE SCALE GENOMIC DNA]</scope>
    <source>
        <strain evidence="10">CGMCC 1.15795</strain>
    </source>
</reference>
<keyword evidence="2 7" id="KW-0813">Transport</keyword>
<dbReference type="InterPro" id="IPR018247">
    <property type="entry name" value="EF_Hand_1_Ca_BS"/>
</dbReference>
<accession>A0ABW4QS51</accession>
<keyword evidence="10" id="KW-1185">Reference proteome</keyword>
<keyword evidence="5 7" id="KW-0472">Membrane</keyword>
<evidence type="ECO:0000256" key="5">
    <source>
        <dbReference type="ARBA" id="ARBA00023136"/>
    </source>
</evidence>
<sequence length="1037" mass="111392">MKILLSRGQYKAPATLAALGLALGLWPGAATPGQAAALRWQQAPAQTGTPITGRVLDEKGEALPGANVVIKGTAVGTATNIDGQYSLNAPAGSTLVFSFVGYPAQEITLNGRTSIDVKFAAPQSQSLNDVVVVGYGTQSKREVTGAIASVKGEELVNQASQNPVSSLQGRVSGVQITNSGQPGASPQIRIRGVGSLVGVNPLYVVDGTMLPQGADLSFLNQNDIASIEVLKDAASASIYGVQAANGVVLVTTKRGSAGGTHVNYNGYGGVQTATNTVKMANAAEYATLYNEKNGLTGSAALPTNLPSTDWFKEVTRVAATQNHQLSLSGGSDKVSYTLSGSYFKQNGLVQGNDYERITARLQTDFNITDHIKAGYSVAFTSANAHDTPGLASSIYPNYSNGGNIFYNAYVAPPVLQPFLASGRYGDPNLIGAGLGTFSNPRGQLDYFVQRSQGQTLVSNAFVSVNFAKYFTARTSLGVNYTTGRFYNYQKADSLTTVQVYRGNVLTKGETYFSQPQWENTLTYDRSFGTDHHLTALIGTTAFRYRSEQQIGSINGVQATGADSYYFNLGTVGTANLATNPADLNTLFSLFARVNYAYKQRYLLTASFRRDGSSKYSDRYGNFPSVGLGWVISDEDFLKDGTVFNFLKLRASYGILGNNQVNNNLSVLRASYLPGYTAFFGTPSNIPNTGASIDTQVPPSLRWENVREADAGLEMRFFNNRLSAELDYYNRRTVDAVFPVPVISSSGFANASGFYANNASFQNQGVEIALRWDSQAAGDFSYNIGLTGAYNQNKTLSTASGAPLFAGNLPVAGYQATQTRIGDPIGAFYGYQVAGVFQTAQEITGSAQPGAAAGDLRYVDQNGDGNIDQQDYVRLGNPNPRFTYGLNTSFRYKFIDLQVDIQGVGGVELLNGLREVRYGNENYTKDFYDNRWRGAGTSTTTPSANLTGRNLDVSSYYVEKGDYIRLRNVQIGFNIPKEVANNLKLQTLRIYANAQNPLTLTKYKGFSPEVGGTPTSAGIDLNVYPLIATYNLGVNIGF</sequence>
<dbReference type="InterPro" id="IPR037066">
    <property type="entry name" value="Plug_dom_sf"/>
</dbReference>
<protein>
    <submittedName>
        <fullName evidence="9">SusC/RagA family TonB-linked outer membrane protein</fullName>
    </submittedName>
</protein>
<evidence type="ECO:0000256" key="4">
    <source>
        <dbReference type="ARBA" id="ARBA00022692"/>
    </source>
</evidence>
<dbReference type="Gene3D" id="2.60.40.1120">
    <property type="entry name" value="Carboxypeptidase-like, regulatory domain"/>
    <property type="match status" value="1"/>
</dbReference>